<protein>
    <submittedName>
        <fullName evidence="2">Uncharacterized protein</fullName>
    </submittedName>
</protein>
<comment type="caution">
    <text evidence="2">The sequence shown here is derived from an EMBL/GenBank/DDBJ whole genome shotgun (WGS) entry which is preliminary data.</text>
</comment>
<name>X1HFY2_9ZZZZ</name>
<feature type="non-terminal residue" evidence="2">
    <location>
        <position position="1"/>
    </location>
</feature>
<sequence length="88" mass="9944">VGVDHSFWTKGQPGQLVTSEGDDPNHFYPNYFGKGFRWQLPNLVTSELAYRLAKCQFEQAGREILDATVGGKLQVFPKVDYAEIVRNP</sequence>
<proteinExistence type="predicted"/>
<accession>X1HFY2</accession>
<dbReference type="AlphaFoldDB" id="X1HFY2"/>
<feature type="region of interest" description="Disordered" evidence="1">
    <location>
        <begin position="1"/>
        <end position="22"/>
    </location>
</feature>
<organism evidence="2">
    <name type="scientific">marine sediment metagenome</name>
    <dbReference type="NCBI Taxonomy" id="412755"/>
    <lineage>
        <taxon>unclassified sequences</taxon>
        <taxon>metagenomes</taxon>
        <taxon>ecological metagenomes</taxon>
    </lineage>
</organism>
<evidence type="ECO:0000313" key="2">
    <source>
        <dbReference type="EMBL" id="GAH69096.1"/>
    </source>
</evidence>
<evidence type="ECO:0000256" key="1">
    <source>
        <dbReference type="SAM" id="MobiDB-lite"/>
    </source>
</evidence>
<reference evidence="2" key="1">
    <citation type="journal article" date="2014" name="Front. Microbiol.">
        <title>High frequency of phylogenetically diverse reductive dehalogenase-homologous genes in deep subseafloor sedimentary metagenomes.</title>
        <authorList>
            <person name="Kawai M."/>
            <person name="Futagami T."/>
            <person name="Toyoda A."/>
            <person name="Takaki Y."/>
            <person name="Nishi S."/>
            <person name="Hori S."/>
            <person name="Arai W."/>
            <person name="Tsubouchi T."/>
            <person name="Morono Y."/>
            <person name="Uchiyama I."/>
            <person name="Ito T."/>
            <person name="Fujiyama A."/>
            <person name="Inagaki F."/>
            <person name="Takami H."/>
        </authorList>
    </citation>
    <scope>NUCLEOTIDE SEQUENCE</scope>
    <source>
        <strain evidence="2">Expedition CK06-06</strain>
    </source>
</reference>
<dbReference type="EMBL" id="BARU01025663">
    <property type="protein sequence ID" value="GAH69096.1"/>
    <property type="molecule type" value="Genomic_DNA"/>
</dbReference>
<gene>
    <name evidence="2" type="ORF">S03H2_41326</name>
</gene>